<evidence type="ECO:0000313" key="1">
    <source>
        <dbReference type="EMBL" id="EGK73363.1"/>
    </source>
</evidence>
<dbReference type="eggNOG" id="ENOG5033FSF">
    <property type="taxonomic scope" value="Bacteria"/>
</dbReference>
<keyword evidence="2" id="KW-1185">Reference proteome</keyword>
<evidence type="ECO:0000313" key="2">
    <source>
        <dbReference type="Proteomes" id="UP000005019"/>
    </source>
</evidence>
<reference evidence="1 2" key="1">
    <citation type="journal article" date="2011" name="J. Bacteriol.">
        <title>Genome sequence of Methyloversatilis universalis FAM5T, a methylotrophic representative of the order Rhodocyclales.</title>
        <authorList>
            <person name="Kittichotirat W."/>
            <person name="Good N.M."/>
            <person name="Hall R."/>
            <person name="Bringel F."/>
            <person name="Lajus A."/>
            <person name="Medigue C."/>
            <person name="Smalley N.E."/>
            <person name="Beck D."/>
            <person name="Bumgarner R."/>
            <person name="Vuilleumier S."/>
            <person name="Kalyuzhnaya M.G."/>
        </authorList>
    </citation>
    <scope>NUCLEOTIDE SEQUENCE [LARGE SCALE GENOMIC DNA]</scope>
    <source>
        <strain evidence="2">ATCC BAA-1314 / JCM 13912 / FAM5</strain>
    </source>
</reference>
<organism evidence="1 2">
    <name type="scientific">Methyloversatilis universalis (strain ATCC BAA-1314 / DSM 25237 / JCM 13912 / CCUG 52030 / FAM5)</name>
    <dbReference type="NCBI Taxonomy" id="1000565"/>
    <lineage>
        <taxon>Bacteria</taxon>
        <taxon>Pseudomonadati</taxon>
        <taxon>Pseudomonadota</taxon>
        <taxon>Betaproteobacteria</taxon>
        <taxon>Nitrosomonadales</taxon>
        <taxon>Sterolibacteriaceae</taxon>
        <taxon>Methyloversatilis</taxon>
    </lineage>
</organism>
<accession>F5R8A5</accession>
<dbReference type="InterPro" id="IPR038512">
    <property type="entry name" value="GpU-like_sf"/>
</dbReference>
<proteinExistence type="predicted"/>
<dbReference type="Proteomes" id="UP000005019">
    <property type="component" value="Unassembled WGS sequence"/>
</dbReference>
<gene>
    <name evidence="1" type="ORF">METUNv1_00541</name>
</gene>
<dbReference type="RefSeq" id="WP_008058565.1">
    <property type="nucleotide sequence ID" value="NZ_AFHG01000029.1"/>
</dbReference>
<dbReference type="AlphaFoldDB" id="F5R8A5"/>
<protein>
    <submittedName>
        <fullName evidence="1">Uncharacterized protein</fullName>
    </submittedName>
</protein>
<dbReference type="EMBL" id="AFHG01000029">
    <property type="protein sequence ID" value="EGK73363.1"/>
    <property type="molecule type" value="Genomic_DNA"/>
</dbReference>
<sequence length="137" mass="14312">MSHPRKQIRASVVALLTGLTGVTTVEASRVTPFADSELPALNVVNRGGQSSPITLTGSGPQERQITVGIDIHVKAADGVDDLLDDIAERVEAELLGASPDTWLGGSVAEISDEPDFDDETNLPAGVLRLVVSISTIV</sequence>
<dbReference type="STRING" id="1000565.METUNv1_00541"/>
<name>F5R8A5_METUF</name>
<dbReference type="Gene3D" id="3.30.70.1700">
    <property type="entry name" value="Phage minor tail protein U"/>
    <property type="match status" value="1"/>
</dbReference>
<comment type="caution">
    <text evidence="1">The sequence shown here is derived from an EMBL/GenBank/DDBJ whole genome shotgun (WGS) entry which is preliminary data.</text>
</comment>